<feature type="domain" description="RNA polymerase sigma factor 70 region 4 type 2" evidence="6">
    <location>
        <begin position="105"/>
        <end position="156"/>
    </location>
</feature>
<keyword evidence="2" id="KW-0805">Transcription regulation</keyword>
<comment type="similarity">
    <text evidence="1">Belongs to the sigma-70 factor family. ECF subfamily.</text>
</comment>
<dbReference type="RefSeq" id="WP_091694729.1">
    <property type="nucleotide sequence ID" value="NZ_FPBF01000004.1"/>
</dbReference>
<evidence type="ECO:0000313" key="7">
    <source>
        <dbReference type="EMBL" id="SFT95955.1"/>
    </source>
</evidence>
<dbReference type="Gene3D" id="1.10.10.10">
    <property type="entry name" value="Winged helix-like DNA-binding domain superfamily/Winged helix DNA-binding domain"/>
    <property type="match status" value="1"/>
</dbReference>
<dbReference type="InterPro" id="IPR036388">
    <property type="entry name" value="WH-like_DNA-bd_sf"/>
</dbReference>
<gene>
    <name evidence="7" type="ORF">SAMN04489724_2977</name>
</gene>
<dbReference type="Gene3D" id="1.10.1740.10">
    <property type="match status" value="1"/>
</dbReference>
<dbReference type="SUPFAM" id="SSF88946">
    <property type="entry name" value="Sigma2 domain of RNA polymerase sigma factors"/>
    <property type="match status" value="1"/>
</dbReference>
<reference evidence="8" key="1">
    <citation type="submission" date="2016-10" db="EMBL/GenBank/DDBJ databases">
        <authorList>
            <person name="Varghese N."/>
            <person name="Submissions S."/>
        </authorList>
    </citation>
    <scope>NUCLEOTIDE SEQUENCE [LARGE SCALE GENOMIC DNA]</scope>
    <source>
        <strain evidence="8">DSM 23445</strain>
    </source>
</reference>
<dbReference type="PANTHER" id="PTHR43133">
    <property type="entry name" value="RNA POLYMERASE ECF-TYPE SIGMA FACTO"/>
    <property type="match status" value="1"/>
</dbReference>
<name>A0A1I7C968_9BACT</name>
<dbReference type="GO" id="GO:0016987">
    <property type="term" value="F:sigma factor activity"/>
    <property type="evidence" value="ECO:0007669"/>
    <property type="project" value="UniProtKB-KW"/>
</dbReference>
<dbReference type="Pfam" id="PF04542">
    <property type="entry name" value="Sigma70_r2"/>
    <property type="match status" value="1"/>
</dbReference>
<evidence type="ECO:0000256" key="1">
    <source>
        <dbReference type="ARBA" id="ARBA00010641"/>
    </source>
</evidence>
<evidence type="ECO:0000259" key="6">
    <source>
        <dbReference type="Pfam" id="PF08281"/>
    </source>
</evidence>
<dbReference type="AlphaFoldDB" id="A0A1I7C968"/>
<sequence>MSNEIEFFLSSIESNQGIIYKVANSYCNDVDDREDLIQEIILQLWRAYPSYNPAYKLSTWMYRIALNVAISAYRKESKRTQLIRPLSETAIYLDEDKSEAKDNRDLLQALIRELKEVDRALILLYLDGYSYPEIGEMIGLSESNVATKLSRIKQQLKKKFTAH</sequence>
<proteinExistence type="inferred from homology"/>
<dbReference type="InterPro" id="IPR014284">
    <property type="entry name" value="RNA_pol_sigma-70_dom"/>
</dbReference>
<keyword evidence="3" id="KW-0731">Sigma factor</keyword>
<evidence type="ECO:0000313" key="8">
    <source>
        <dbReference type="Proteomes" id="UP000199673"/>
    </source>
</evidence>
<dbReference type="SUPFAM" id="SSF88659">
    <property type="entry name" value="Sigma3 and sigma4 domains of RNA polymerase sigma factors"/>
    <property type="match status" value="1"/>
</dbReference>
<dbReference type="GO" id="GO:0003677">
    <property type="term" value="F:DNA binding"/>
    <property type="evidence" value="ECO:0007669"/>
    <property type="project" value="InterPro"/>
</dbReference>
<dbReference type="CDD" id="cd06171">
    <property type="entry name" value="Sigma70_r4"/>
    <property type="match status" value="1"/>
</dbReference>
<dbReference type="GO" id="GO:0006352">
    <property type="term" value="P:DNA-templated transcription initiation"/>
    <property type="evidence" value="ECO:0007669"/>
    <property type="project" value="InterPro"/>
</dbReference>
<evidence type="ECO:0000256" key="3">
    <source>
        <dbReference type="ARBA" id="ARBA00023082"/>
    </source>
</evidence>
<protein>
    <submittedName>
        <fullName evidence="7">RNA polymerase sigma-70 factor, ECF subfamily</fullName>
    </submittedName>
</protein>
<dbReference type="InterPro" id="IPR007627">
    <property type="entry name" value="RNA_pol_sigma70_r2"/>
</dbReference>
<keyword evidence="4" id="KW-0804">Transcription</keyword>
<dbReference type="InterPro" id="IPR013325">
    <property type="entry name" value="RNA_pol_sigma_r2"/>
</dbReference>
<dbReference type="InterPro" id="IPR039425">
    <property type="entry name" value="RNA_pol_sigma-70-like"/>
</dbReference>
<organism evidence="7 8">
    <name type="scientific">Algoriphagus locisalis</name>
    <dbReference type="NCBI Taxonomy" id="305507"/>
    <lineage>
        <taxon>Bacteria</taxon>
        <taxon>Pseudomonadati</taxon>
        <taxon>Bacteroidota</taxon>
        <taxon>Cytophagia</taxon>
        <taxon>Cytophagales</taxon>
        <taxon>Cyclobacteriaceae</taxon>
        <taxon>Algoriphagus</taxon>
    </lineage>
</organism>
<dbReference type="PANTHER" id="PTHR43133:SF45">
    <property type="entry name" value="RNA POLYMERASE ECF-TYPE SIGMA FACTOR"/>
    <property type="match status" value="1"/>
</dbReference>
<dbReference type="InterPro" id="IPR013324">
    <property type="entry name" value="RNA_pol_sigma_r3/r4-like"/>
</dbReference>
<dbReference type="InterPro" id="IPR013249">
    <property type="entry name" value="RNA_pol_sigma70_r4_t2"/>
</dbReference>
<evidence type="ECO:0000256" key="2">
    <source>
        <dbReference type="ARBA" id="ARBA00023015"/>
    </source>
</evidence>
<accession>A0A1I7C968</accession>
<dbReference type="STRING" id="305507.SAMN04489724_2977"/>
<dbReference type="OrthoDB" id="9780326at2"/>
<evidence type="ECO:0000256" key="4">
    <source>
        <dbReference type="ARBA" id="ARBA00023163"/>
    </source>
</evidence>
<feature type="domain" description="RNA polymerase sigma-70 region 2" evidence="5">
    <location>
        <begin position="12"/>
        <end position="78"/>
    </location>
</feature>
<keyword evidence="8" id="KW-1185">Reference proteome</keyword>
<dbReference type="EMBL" id="FPBF01000004">
    <property type="protein sequence ID" value="SFT95955.1"/>
    <property type="molecule type" value="Genomic_DNA"/>
</dbReference>
<evidence type="ECO:0000259" key="5">
    <source>
        <dbReference type="Pfam" id="PF04542"/>
    </source>
</evidence>
<dbReference type="NCBIfam" id="TIGR02937">
    <property type="entry name" value="sigma70-ECF"/>
    <property type="match status" value="1"/>
</dbReference>
<dbReference type="Proteomes" id="UP000199673">
    <property type="component" value="Unassembled WGS sequence"/>
</dbReference>
<dbReference type="Pfam" id="PF08281">
    <property type="entry name" value="Sigma70_r4_2"/>
    <property type="match status" value="1"/>
</dbReference>